<comment type="similarity">
    <text evidence="4">Belongs to the TRAFAC class myosin-kinesin ATPase superfamily. Myosin family.</text>
</comment>
<sequence length="133" mass="15868">MNIFITLMKVSGVEEYDADKSHPVVFVVEFVEEVNFILLSGLLLILQYALLTPETYPRWTGPVQDGIRHLMMSVNMEPDQWQLGKTKVFIKSPESLFLLEELRERKYDAYARRIQKAWRRHRSDQYYQTLKER</sequence>
<dbReference type="PROSITE" id="PS51456">
    <property type="entry name" value="MYOSIN_MOTOR"/>
    <property type="match status" value="1"/>
</dbReference>
<proteinExistence type="inferred from homology"/>
<dbReference type="AlphaFoldDB" id="A0A1X7TB12"/>
<protein>
    <recommendedName>
        <fullName evidence="5">Myosin motor domain-containing protein</fullName>
    </recommendedName>
</protein>
<dbReference type="STRING" id="400682.A0A1X7TB12"/>
<dbReference type="PANTHER" id="PTHR13140:SF729">
    <property type="entry name" value="UNCONVENTIONAL MYOSIN-IE"/>
    <property type="match status" value="1"/>
</dbReference>
<dbReference type="PANTHER" id="PTHR13140">
    <property type="entry name" value="MYOSIN"/>
    <property type="match status" value="1"/>
</dbReference>
<keyword evidence="1" id="KW-0547">Nucleotide-binding</keyword>
<name>A0A1X7TB12_AMPQE</name>
<evidence type="ECO:0000256" key="1">
    <source>
        <dbReference type="ARBA" id="ARBA00022741"/>
    </source>
</evidence>
<dbReference type="GO" id="GO:0000146">
    <property type="term" value="F:microfilament motor activity"/>
    <property type="evidence" value="ECO:0007669"/>
    <property type="project" value="TreeGrafter"/>
</dbReference>
<evidence type="ECO:0000259" key="5">
    <source>
        <dbReference type="PROSITE" id="PS51456"/>
    </source>
</evidence>
<reference evidence="6" key="1">
    <citation type="submission" date="2017-05" db="UniProtKB">
        <authorList>
            <consortium name="EnsemblMetazoa"/>
        </authorList>
    </citation>
    <scope>IDENTIFICATION</scope>
</reference>
<dbReference type="GO" id="GO:0016459">
    <property type="term" value="C:myosin complex"/>
    <property type="evidence" value="ECO:0007669"/>
    <property type="project" value="UniProtKB-KW"/>
</dbReference>
<dbReference type="Gene3D" id="1.20.5.4820">
    <property type="match status" value="1"/>
</dbReference>
<dbReference type="InterPro" id="IPR027417">
    <property type="entry name" value="P-loop_NTPase"/>
</dbReference>
<comment type="caution">
    <text evidence="4">Lacks conserved residue(s) required for the propagation of feature annotation.</text>
</comment>
<dbReference type="EnsemblMetazoa" id="Aqu2.1.11630_001">
    <property type="protein sequence ID" value="Aqu2.1.11630_001"/>
    <property type="gene ID" value="Aqu2.1.11630"/>
</dbReference>
<keyword evidence="4" id="KW-0518">Myosin</keyword>
<dbReference type="GO" id="GO:0005886">
    <property type="term" value="C:plasma membrane"/>
    <property type="evidence" value="ECO:0007669"/>
    <property type="project" value="TreeGrafter"/>
</dbReference>
<dbReference type="InterPro" id="IPR001609">
    <property type="entry name" value="Myosin_head_motor_dom-like"/>
</dbReference>
<evidence type="ECO:0000313" key="6">
    <source>
        <dbReference type="EnsemblMetazoa" id="Aqu2.1.11630_001"/>
    </source>
</evidence>
<evidence type="ECO:0000256" key="2">
    <source>
        <dbReference type="ARBA" id="ARBA00022840"/>
    </source>
</evidence>
<dbReference type="GO" id="GO:0051015">
    <property type="term" value="F:actin filament binding"/>
    <property type="evidence" value="ECO:0007669"/>
    <property type="project" value="TreeGrafter"/>
</dbReference>
<keyword evidence="3 4" id="KW-0009">Actin-binding</keyword>
<dbReference type="SUPFAM" id="SSF52540">
    <property type="entry name" value="P-loop containing nucleoside triphosphate hydrolases"/>
    <property type="match status" value="1"/>
</dbReference>
<keyword evidence="4" id="KW-0505">Motor protein</keyword>
<dbReference type="GO" id="GO:0005902">
    <property type="term" value="C:microvillus"/>
    <property type="evidence" value="ECO:0007669"/>
    <property type="project" value="TreeGrafter"/>
</dbReference>
<dbReference type="InParanoid" id="A0A1X7TB12"/>
<dbReference type="eggNOG" id="KOG0162">
    <property type="taxonomic scope" value="Eukaryota"/>
</dbReference>
<accession>A0A1X7TB12</accession>
<dbReference type="OrthoDB" id="6108017at2759"/>
<evidence type="ECO:0000256" key="3">
    <source>
        <dbReference type="ARBA" id="ARBA00023203"/>
    </source>
</evidence>
<dbReference type="GO" id="GO:0005737">
    <property type="term" value="C:cytoplasm"/>
    <property type="evidence" value="ECO:0007669"/>
    <property type="project" value="TreeGrafter"/>
</dbReference>
<evidence type="ECO:0000256" key="4">
    <source>
        <dbReference type="PROSITE-ProRule" id="PRU00782"/>
    </source>
</evidence>
<keyword evidence="2" id="KW-0067">ATP-binding</keyword>
<dbReference type="GO" id="GO:0007015">
    <property type="term" value="P:actin filament organization"/>
    <property type="evidence" value="ECO:0007669"/>
    <property type="project" value="TreeGrafter"/>
</dbReference>
<dbReference type="GO" id="GO:0005524">
    <property type="term" value="F:ATP binding"/>
    <property type="evidence" value="ECO:0007669"/>
    <property type="project" value="UniProtKB-KW"/>
</dbReference>
<dbReference type="GO" id="GO:0006897">
    <property type="term" value="P:endocytosis"/>
    <property type="evidence" value="ECO:0007669"/>
    <property type="project" value="TreeGrafter"/>
</dbReference>
<feature type="domain" description="Myosin motor" evidence="5">
    <location>
        <begin position="1"/>
        <end position="104"/>
    </location>
</feature>
<organism evidence="6">
    <name type="scientific">Amphimedon queenslandica</name>
    <name type="common">Sponge</name>
    <dbReference type="NCBI Taxonomy" id="400682"/>
    <lineage>
        <taxon>Eukaryota</taxon>
        <taxon>Metazoa</taxon>
        <taxon>Porifera</taxon>
        <taxon>Demospongiae</taxon>
        <taxon>Heteroscleromorpha</taxon>
        <taxon>Haplosclerida</taxon>
        <taxon>Niphatidae</taxon>
        <taxon>Amphimedon</taxon>
    </lineage>
</organism>